<name>A0A6J5CZ34_9BURK</name>
<evidence type="ECO:0000313" key="2">
    <source>
        <dbReference type="EMBL" id="CAB3746417.1"/>
    </source>
</evidence>
<dbReference type="RefSeq" id="WP_175108847.1">
    <property type="nucleotide sequence ID" value="NZ_CADIKF010000001.1"/>
</dbReference>
<dbReference type="EMBL" id="CADIKF010000001">
    <property type="protein sequence ID" value="CAB3746417.1"/>
    <property type="molecule type" value="Genomic_DNA"/>
</dbReference>
<dbReference type="Proteomes" id="UP000494329">
    <property type="component" value="Unassembled WGS sequence"/>
</dbReference>
<protein>
    <recommendedName>
        <fullName evidence="1">DUF302 domain-containing protein</fullName>
    </recommendedName>
</protein>
<dbReference type="InterPro" id="IPR005180">
    <property type="entry name" value="DUF302"/>
</dbReference>
<dbReference type="InterPro" id="IPR035923">
    <property type="entry name" value="TT1751-like_sf"/>
</dbReference>
<dbReference type="CDD" id="cd14797">
    <property type="entry name" value="DUF302"/>
    <property type="match status" value="1"/>
</dbReference>
<evidence type="ECO:0000313" key="3">
    <source>
        <dbReference type="Proteomes" id="UP000494329"/>
    </source>
</evidence>
<keyword evidence="3" id="KW-1185">Reference proteome</keyword>
<dbReference type="AlphaFoldDB" id="A0A6J5CZ34"/>
<dbReference type="PANTHER" id="PTHR38342:SF2">
    <property type="entry name" value="INNER MEMBRANE OR EXPORTED"/>
    <property type="match status" value="1"/>
</dbReference>
<organism evidence="2 3">
    <name type="scientific">Paraburkholderia solisilvae</name>
    <dbReference type="NCBI Taxonomy" id="624376"/>
    <lineage>
        <taxon>Bacteria</taxon>
        <taxon>Pseudomonadati</taxon>
        <taxon>Pseudomonadota</taxon>
        <taxon>Betaproteobacteria</taxon>
        <taxon>Burkholderiales</taxon>
        <taxon>Burkholderiaceae</taxon>
        <taxon>Paraburkholderia</taxon>
    </lineage>
</organism>
<evidence type="ECO:0000259" key="1">
    <source>
        <dbReference type="Pfam" id="PF03625"/>
    </source>
</evidence>
<sequence>MTAQAETPNAVPASFVTVQSRYDFATTVTRLRDTLAARGLTLFADIDQSEAAATVGMPLRPTRLFLFGNPKSGTPVMAAYPHAALELPLRAVVWEEAGRHVHIDYQDVTKTLAAYGVDAPLLAPLQPVPGLLRAVAGQ</sequence>
<dbReference type="Gene3D" id="3.30.310.70">
    <property type="entry name" value="TT1751-like domain"/>
    <property type="match status" value="1"/>
</dbReference>
<dbReference type="SUPFAM" id="SSF103247">
    <property type="entry name" value="TT1751-like"/>
    <property type="match status" value="1"/>
</dbReference>
<reference evidence="2 3" key="1">
    <citation type="submission" date="2020-04" db="EMBL/GenBank/DDBJ databases">
        <authorList>
            <person name="De Canck E."/>
        </authorList>
    </citation>
    <scope>NUCLEOTIDE SEQUENCE [LARGE SCALE GENOMIC DNA]</scope>
    <source>
        <strain evidence="2 3">LMG 29739</strain>
    </source>
</reference>
<dbReference type="PANTHER" id="PTHR38342">
    <property type="entry name" value="SLR5037 PROTEIN"/>
    <property type="match status" value="1"/>
</dbReference>
<dbReference type="Pfam" id="PF03625">
    <property type="entry name" value="DUF302"/>
    <property type="match status" value="1"/>
</dbReference>
<feature type="domain" description="DUF302" evidence="1">
    <location>
        <begin position="46"/>
        <end position="107"/>
    </location>
</feature>
<accession>A0A6J5CZ34</accession>
<proteinExistence type="predicted"/>
<gene>
    <name evidence="2" type="ORF">LMG29739_00179</name>
</gene>